<dbReference type="Gene3D" id="3.40.50.1820">
    <property type="entry name" value="alpha/beta hydrolase"/>
    <property type="match status" value="1"/>
</dbReference>
<protein>
    <recommendedName>
        <fullName evidence="1">AB hydrolase-1 domain-containing protein</fullName>
    </recommendedName>
</protein>
<reference evidence="2 3" key="1">
    <citation type="submission" date="2024-09" db="EMBL/GenBank/DDBJ databases">
        <title>Chromosome-scale assembly of Riccia fluitans.</title>
        <authorList>
            <person name="Paukszto L."/>
            <person name="Sawicki J."/>
            <person name="Karawczyk K."/>
            <person name="Piernik-Szablinska J."/>
            <person name="Szczecinska M."/>
            <person name="Mazdziarz M."/>
        </authorList>
    </citation>
    <scope>NUCLEOTIDE SEQUENCE [LARGE SCALE GENOMIC DNA]</scope>
    <source>
        <strain evidence="2">Rf_01</strain>
        <tissue evidence="2">Aerial parts of the thallus</tissue>
    </source>
</reference>
<name>A0ABD1Z5W5_9MARC</name>
<dbReference type="InterPro" id="IPR029058">
    <property type="entry name" value="AB_hydrolase_fold"/>
</dbReference>
<gene>
    <name evidence="2" type="ORF">R1flu_010757</name>
</gene>
<dbReference type="EMBL" id="JBHFFA010000002">
    <property type="protein sequence ID" value="KAL2643170.1"/>
    <property type="molecule type" value="Genomic_DNA"/>
</dbReference>
<sequence>MWQKFNSRSLAPFSYRNTYRQKFGARALEEIFPVTVTFFGESTRFGMLEEENGMSYVRLLNGRRICYREQGVSREEAKRQLIVIHGLGSSRLASMPGVSDTLLKAYGVRIVAIDRPGYGRSDIDEEQTFKSTVQDIEKVADTLNMGENFWLLGYSFGGAFCWACARYIPHRLAGVALWAPVGSFYWKGILDEERHAMLNEILFENRFIFGVGRYFPSWVIRLYTKYIVRPGTSWVKYLEKKLSEPDRKHLLIYGPGGSLIRDNVESLTTNRGYGMTKDLELLVSDWGFEPEEVARVYKGSFQIWQGQEDNLVPKSLQRWVKNNVPDLVELYELPNEGHLSWFCFNAKAHHKVLETLFGEYIPIDEDQATKEELTG</sequence>
<organism evidence="2 3">
    <name type="scientific">Riccia fluitans</name>
    <dbReference type="NCBI Taxonomy" id="41844"/>
    <lineage>
        <taxon>Eukaryota</taxon>
        <taxon>Viridiplantae</taxon>
        <taxon>Streptophyta</taxon>
        <taxon>Embryophyta</taxon>
        <taxon>Marchantiophyta</taxon>
        <taxon>Marchantiopsida</taxon>
        <taxon>Marchantiidae</taxon>
        <taxon>Marchantiales</taxon>
        <taxon>Ricciaceae</taxon>
        <taxon>Riccia</taxon>
    </lineage>
</organism>
<dbReference type="PANTHER" id="PTHR45763:SF46">
    <property type="entry name" value="AB HYDROLASE-1 DOMAIN-CONTAINING PROTEIN"/>
    <property type="match status" value="1"/>
</dbReference>
<evidence type="ECO:0000313" key="2">
    <source>
        <dbReference type="EMBL" id="KAL2643170.1"/>
    </source>
</evidence>
<dbReference type="InterPro" id="IPR000073">
    <property type="entry name" value="AB_hydrolase_1"/>
</dbReference>
<proteinExistence type="predicted"/>
<evidence type="ECO:0000313" key="3">
    <source>
        <dbReference type="Proteomes" id="UP001605036"/>
    </source>
</evidence>
<keyword evidence="3" id="KW-1185">Reference proteome</keyword>
<dbReference type="AlphaFoldDB" id="A0ABD1Z5W5"/>
<dbReference type="Pfam" id="PF00561">
    <property type="entry name" value="Abhydrolase_1"/>
    <property type="match status" value="1"/>
</dbReference>
<dbReference type="PANTHER" id="PTHR45763">
    <property type="entry name" value="HYDROLASE, ALPHA/BETA FOLD FAMILY PROTEIN, EXPRESSED-RELATED"/>
    <property type="match status" value="1"/>
</dbReference>
<accession>A0ABD1Z5W5</accession>
<comment type="caution">
    <text evidence="2">The sequence shown here is derived from an EMBL/GenBank/DDBJ whole genome shotgun (WGS) entry which is preliminary data.</text>
</comment>
<dbReference type="Proteomes" id="UP001605036">
    <property type="component" value="Unassembled WGS sequence"/>
</dbReference>
<dbReference type="SUPFAM" id="SSF53474">
    <property type="entry name" value="alpha/beta-Hydrolases"/>
    <property type="match status" value="1"/>
</dbReference>
<evidence type="ECO:0000259" key="1">
    <source>
        <dbReference type="Pfam" id="PF00561"/>
    </source>
</evidence>
<feature type="domain" description="AB hydrolase-1" evidence="1">
    <location>
        <begin position="81"/>
        <end position="194"/>
    </location>
</feature>